<proteinExistence type="predicted"/>
<dbReference type="EMBL" id="UOFG01000261">
    <property type="protein sequence ID" value="VAW66003.1"/>
    <property type="molecule type" value="Genomic_DNA"/>
</dbReference>
<dbReference type="GO" id="GO:0016853">
    <property type="term" value="F:isomerase activity"/>
    <property type="evidence" value="ECO:0007669"/>
    <property type="project" value="UniProtKB-KW"/>
</dbReference>
<dbReference type="AlphaFoldDB" id="A0A3B0XPG8"/>
<dbReference type="InterPro" id="IPR013096">
    <property type="entry name" value="Cupin_2"/>
</dbReference>
<dbReference type="Pfam" id="PF07883">
    <property type="entry name" value="Cupin_2"/>
    <property type="match status" value="1"/>
</dbReference>
<sequence length="125" mass="14001">MNINPEKISRYKNIRAYITRDGSEIRELMHPDTQGNKQQSLAEAIVKPGEKTLLHRHNKSEELYYIILGTGRLQLDAEAIDTEQGDCICIPPGTAHCIENTGDTDLKILCCCSPAYSHDDTELLS</sequence>
<dbReference type="InterPro" id="IPR014710">
    <property type="entry name" value="RmlC-like_jellyroll"/>
</dbReference>
<dbReference type="PANTHER" id="PTHR36114">
    <property type="entry name" value="16.7 KDA PROTEIN IN WHIE LOCUS"/>
    <property type="match status" value="1"/>
</dbReference>
<accession>A0A3B0XPG8</accession>
<reference evidence="2" key="1">
    <citation type="submission" date="2018-06" db="EMBL/GenBank/DDBJ databases">
        <authorList>
            <person name="Zhirakovskaya E."/>
        </authorList>
    </citation>
    <scope>NUCLEOTIDE SEQUENCE</scope>
</reference>
<dbReference type="CDD" id="cd02214">
    <property type="entry name" value="cupin_MJ1618"/>
    <property type="match status" value="1"/>
</dbReference>
<feature type="domain" description="Cupin type-2" evidence="1">
    <location>
        <begin position="45"/>
        <end position="110"/>
    </location>
</feature>
<dbReference type="InterPro" id="IPR052044">
    <property type="entry name" value="PKS_Associated_Protein"/>
</dbReference>
<dbReference type="InterPro" id="IPR011051">
    <property type="entry name" value="RmlC_Cupin_sf"/>
</dbReference>
<dbReference type="PANTHER" id="PTHR36114:SF4">
    <property type="entry name" value="CUPIN 2 CONSERVED BARREL DOMAIN-CONTAINING PROTEIN"/>
    <property type="match status" value="1"/>
</dbReference>
<evidence type="ECO:0000259" key="1">
    <source>
        <dbReference type="Pfam" id="PF07883"/>
    </source>
</evidence>
<keyword evidence="2" id="KW-0413">Isomerase</keyword>
<dbReference type="Gene3D" id="2.60.120.10">
    <property type="entry name" value="Jelly Rolls"/>
    <property type="match status" value="1"/>
</dbReference>
<name>A0A3B0XPG8_9ZZZZ</name>
<evidence type="ECO:0000313" key="2">
    <source>
        <dbReference type="EMBL" id="VAW66003.1"/>
    </source>
</evidence>
<protein>
    <submittedName>
        <fullName evidence="2">Mannose-6-phosphate isomerase</fullName>
    </submittedName>
</protein>
<dbReference type="SUPFAM" id="SSF51182">
    <property type="entry name" value="RmlC-like cupins"/>
    <property type="match status" value="1"/>
</dbReference>
<gene>
    <name evidence="2" type="ORF">MNBD_GAMMA11-408</name>
</gene>
<organism evidence="2">
    <name type="scientific">hydrothermal vent metagenome</name>
    <dbReference type="NCBI Taxonomy" id="652676"/>
    <lineage>
        <taxon>unclassified sequences</taxon>
        <taxon>metagenomes</taxon>
        <taxon>ecological metagenomes</taxon>
    </lineage>
</organism>